<dbReference type="PANTHER" id="PTHR10127">
    <property type="entry name" value="DISCOIDIN, CUB, EGF, LAMININ , AND ZINC METALLOPROTEASE DOMAIN CONTAINING"/>
    <property type="match status" value="1"/>
</dbReference>
<reference evidence="24" key="1">
    <citation type="submission" date="2022-11" db="UniProtKB">
        <authorList>
            <consortium name="WormBaseParasite"/>
        </authorList>
    </citation>
    <scope>IDENTIFICATION</scope>
</reference>
<dbReference type="SUPFAM" id="SSF55486">
    <property type="entry name" value="Metalloproteases ('zincins'), catalytic domain"/>
    <property type="match status" value="1"/>
</dbReference>
<keyword evidence="10 19" id="KW-0482">Metalloprotease</keyword>
<dbReference type="CDD" id="cd04280">
    <property type="entry name" value="ZnMc_astacin_like"/>
    <property type="match status" value="1"/>
</dbReference>
<comment type="subcellular location">
    <subcellularLocation>
        <location evidence="2">Cytoplasmic vesicle</location>
        <location evidence="2">Autophagosome</location>
    </subcellularLocation>
    <subcellularLocation>
        <location evidence="16">Endomembrane system</location>
        <topology evidence="16">Lipid-anchor</topology>
    </subcellularLocation>
</comment>
<feature type="disulfide bond" evidence="18">
    <location>
        <begin position="509"/>
        <end position="543"/>
    </location>
</feature>
<dbReference type="InterPro" id="IPR029071">
    <property type="entry name" value="Ubiquitin-like_domsf"/>
</dbReference>
<dbReference type="GO" id="GO:0006950">
    <property type="term" value="P:response to stress"/>
    <property type="evidence" value="ECO:0007669"/>
    <property type="project" value="UniProtKB-ARBA"/>
</dbReference>
<comment type="similarity">
    <text evidence="3">Belongs to the ATG8 family.</text>
</comment>
<dbReference type="InterPro" id="IPR034035">
    <property type="entry name" value="Astacin-like_dom"/>
</dbReference>
<dbReference type="PROSITE" id="PS51864">
    <property type="entry name" value="ASTACIN"/>
    <property type="match status" value="1"/>
</dbReference>
<sequence>MAFSGYIPTFKERHAFAARAKDAAEARQQQPNKVPVVIERFEGEKYLPLLDRCKFLVPDHITIAELMQIVRRRLQLHPDQTFFLLVNEKSMVSNSMNMYQLYQQEADQDGFLYMVYTSQPAFGGMKLPVYCAALSVLTNDFMRHYFEADRQKVLFDDLEQKYLQPQDFILAEIMPVEKISEERLSTIFNSQLFEGDMQGIDTASTASAFIFRDEPLDPYDYLFKTPFHSALNLTTYKNKLWPNGKIPYSLEEGISSLQRAAIAQAFAEYEYKTCIKFVPKTETDEDFMFIKKSKSFGCSSYVGRAGGNQTVSLEVDKCFAKGIIIHELMHTIGFFHEHSRTDRDQYVDIIEENIRPGMLRNFEKYPKKVIDSLGMPYDYDSIMHYHRLAFSKNGQSTILPKDRSVEIGQRYKLSIIDAKKINKLYKCNQPIISQTTVAPTTATITATSATTETTGATIKLTSPKISNKEENLIKLSTLRPPLTKRPQSTGKFRTSLTTVKTRITIATVCEDLNSHCSMWQQLGHCHYSPKYMSHYCKKACGLCPPKTNKKLNQKTELRCLDKNLFCSYWASIGECNTGSKFMAIFCKRSCNKCAKKVGTAMG</sequence>
<evidence type="ECO:0000256" key="18">
    <source>
        <dbReference type="PROSITE-ProRule" id="PRU01005"/>
    </source>
</evidence>
<feature type="binding site" evidence="19">
    <location>
        <position position="326"/>
    </location>
    <ligand>
        <name>Zn(2+)</name>
        <dbReference type="ChEBI" id="CHEBI:29105"/>
        <note>catalytic</note>
    </ligand>
</feature>
<evidence type="ECO:0000256" key="4">
    <source>
        <dbReference type="ARBA" id="ARBA00022490"/>
    </source>
</evidence>
<dbReference type="FunFam" id="3.40.390.10:FF:000042">
    <property type="entry name" value="Metalloendopeptidase"/>
    <property type="match status" value="1"/>
</dbReference>
<dbReference type="GO" id="GO:0016236">
    <property type="term" value="P:macroautophagy"/>
    <property type="evidence" value="ECO:0007669"/>
    <property type="project" value="UniProtKB-ARBA"/>
</dbReference>
<keyword evidence="7 19" id="KW-0378">Hydrolase</keyword>
<feature type="domain" description="ShKT" evidence="21">
    <location>
        <begin position="509"/>
        <end position="543"/>
    </location>
</feature>
<keyword evidence="23" id="KW-1185">Reference proteome</keyword>
<dbReference type="GO" id="GO:0005776">
    <property type="term" value="C:autophagosome"/>
    <property type="evidence" value="ECO:0007669"/>
    <property type="project" value="UniProtKB-SubCell"/>
</dbReference>
<organism evidence="23 24">
    <name type="scientific">Setaria digitata</name>
    <dbReference type="NCBI Taxonomy" id="48799"/>
    <lineage>
        <taxon>Eukaryota</taxon>
        <taxon>Metazoa</taxon>
        <taxon>Ecdysozoa</taxon>
        <taxon>Nematoda</taxon>
        <taxon>Chromadorea</taxon>
        <taxon>Rhabditida</taxon>
        <taxon>Spirurina</taxon>
        <taxon>Spiruromorpha</taxon>
        <taxon>Filarioidea</taxon>
        <taxon>Setariidae</taxon>
        <taxon>Setaria</taxon>
    </lineage>
</organism>
<dbReference type="InterPro" id="IPR003582">
    <property type="entry name" value="ShKT_dom"/>
</dbReference>
<evidence type="ECO:0000256" key="3">
    <source>
        <dbReference type="ARBA" id="ARBA00007293"/>
    </source>
</evidence>
<dbReference type="SMART" id="SM00254">
    <property type="entry name" value="ShKT"/>
    <property type="match status" value="2"/>
</dbReference>
<comment type="cofactor">
    <cofactor evidence="19 20">
        <name>Zn(2+)</name>
        <dbReference type="ChEBI" id="CHEBI:29105"/>
    </cofactor>
    <text evidence="19 20">Binds 1 zinc ion per subunit.</text>
</comment>
<keyword evidence="11" id="KW-0472">Membrane</keyword>
<evidence type="ECO:0000256" key="20">
    <source>
        <dbReference type="RuleBase" id="RU361183"/>
    </source>
</evidence>
<comment type="caution">
    <text evidence="18">Lacks conserved residue(s) required for the propagation of feature annotation.</text>
</comment>
<dbReference type="Pfam" id="PF01400">
    <property type="entry name" value="Astacin"/>
    <property type="match status" value="1"/>
</dbReference>
<evidence type="ECO:0000256" key="1">
    <source>
        <dbReference type="ARBA" id="ARBA00002657"/>
    </source>
</evidence>
<keyword evidence="13 18" id="KW-1015">Disulfide bond</keyword>
<keyword evidence="5 19" id="KW-0645">Protease</keyword>
<dbReference type="PROSITE" id="PS51670">
    <property type="entry name" value="SHKT"/>
    <property type="match status" value="2"/>
</dbReference>
<dbReference type="Pfam" id="PF02991">
    <property type="entry name" value="ATG8"/>
    <property type="match status" value="1"/>
</dbReference>
<keyword evidence="14 17" id="KW-0449">Lipoprotein</keyword>
<evidence type="ECO:0000313" key="24">
    <source>
        <dbReference type="WBParaSite" id="sdigi.contig176.g5692.t1"/>
    </source>
</evidence>
<dbReference type="SUPFAM" id="SSF54236">
    <property type="entry name" value="Ubiquitin-like"/>
    <property type="match status" value="1"/>
</dbReference>
<keyword evidence="8 19" id="KW-0862">Zinc</keyword>
<evidence type="ECO:0000256" key="14">
    <source>
        <dbReference type="ARBA" id="ARBA00023288"/>
    </source>
</evidence>
<dbReference type="AlphaFoldDB" id="A0A915PI51"/>
<evidence type="ECO:0000256" key="6">
    <source>
        <dbReference type="ARBA" id="ARBA00022723"/>
    </source>
</evidence>
<feature type="domain" description="ShKT" evidence="21">
    <location>
        <begin position="559"/>
        <end position="593"/>
    </location>
</feature>
<keyword evidence="6 19" id="KW-0479">Metal-binding</keyword>
<comment type="function">
    <text evidence="1">Metalloprotease.</text>
</comment>
<dbReference type="Proteomes" id="UP000887581">
    <property type="component" value="Unplaced"/>
</dbReference>
<evidence type="ECO:0000256" key="5">
    <source>
        <dbReference type="ARBA" id="ARBA00022670"/>
    </source>
</evidence>
<evidence type="ECO:0000256" key="13">
    <source>
        <dbReference type="ARBA" id="ARBA00023157"/>
    </source>
</evidence>
<evidence type="ECO:0000313" key="23">
    <source>
        <dbReference type="Proteomes" id="UP000887581"/>
    </source>
</evidence>
<proteinExistence type="inferred from homology"/>
<dbReference type="InterPro" id="IPR006026">
    <property type="entry name" value="Peptidase_Metallo"/>
</dbReference>
<evidence type="ECO:0000256" key="19">
    <source>
        <dbReference type="PROSITE-ProRule" id="PRU01211"/>
    </source>
</evidence>
<dbReference type="InterPro" id="IPR004241">
    <property type="entry name" value="Atg8-like"/>
</dbReference>
<dbReference type="Pfam" id="PF01549">
    <property type="entry name" value="ShK"/>
    <property type="match status" value="2"/>
</dbReference>
<evidence type="ECO:0000259" key="22">
    <source>
        <dbReference type="PROSITE" id="PS51864"/>
    </source>
</evidence>
<dbReference type="Gene3D" id="3.10.20.90">
    <property type="entry name" value="Phosphatidylinositol 3-kinase Catalytic Subunit, Chain A, domain 1"/>
    <property type="match status" value="1"/>
</dbReference>
<dbReference type="Gene3D" id="1.10.10.1940">
    <property type="match status" value="1"/>
</dbReference>
<keyword evidence="15" id="KW-0968">Cytoplasmic vesicle</keyword>
<evidence type="ECO:0000256" key="17">
    <source>
        <dbReference type="PIRSR" id="PIRSR604241-50"/>
    </source>
</evidence>
<evidence type="ECO:0000256" key="9">
    <source>
        <dbReference type="ARBA" id="ARBA00023006"/>
    </source>
</evidence>
<dbReference type="CDD" id="cd16129">
    <property type="entry name" value="Ubl_ATG8_MAP1LC3"/>
    <property type="match status" value="1"/>
</dbReference>
<feature type="disulfide bond" evidence="18">
    <location>
        <begin position="559"/>
        <end position="593"/>
    </location>
</feature>
<dbReference type="WBParaSite" id="sdigi.contig176.g5692.t1">
    <property type="protein sequence ID" value="sdigi.contig176.g5692.t1"/>
    <property type="gene ID" value="sdigi.contig176.g5692"/>
</dbReference>
<feature type="domain" description="Peptidase M12A" evidence="22">
    <location>
        <begin position="232"/>
        <end position="428"/>
    </location>
</feature>
<dbReference type="Gene3D" id="3.40.390.10">
    <property type="entry name" value="Collagenase (Catalytic Domain)"/>
    <property type="match status" value="1"/>
</dbReference>
<dbReference type="GO" id="GO:0006508">
    <property type="term" value="P:proteolysis"/>
    <property type="evidence" value="ECO:0007669"/>
    <property type="project" value="UniProtKB-KW"/>
</dbReference>
<keyword evidence="4" id="KW-0963">Cytoplasm</keyword>
<evidence type="ECO:0000256" key="2">
    <source>
        <dbReference type="ARBA" id="ARBA00004419"/>
    </source>
</evidence>
<dbReference type="FunFam" id="3.10.20.90:FF:000149">
    <property type="entry name" value="microtubule-associated proteins 1A/1B light chain 3C"/>
    <property type="match status" value="1"/>
</dbReference>
<dbReference type="EC" id="3.4.24.-" evidence="20"/>
<evidence type="ECO:0000256" key="11">
    <source>
        <dbReference type="ARBA" id="ARBA00023136"/>
    </source>
</evidence>
<dbReference type="InterPro" id="IPR001506">
    <property type="entry name" value="Peptidase_M12A"/>
</dbReference>
<keyword evidence="9" id="KW-0072">Autophagy</keyword>
<dbReference type="InterPro" id="IPR024079">
    <property type="entry name" value="MetalloPept_cat_dom_sf"/>
</dbReference>
<feature type="binding site" evidence="19">
    <location>
        <position position="336"/>
    </location>
    <ligand>
        <name>Zn(2+)</name>
        <dbReference type="ChEBI" id="CHEBI:29105"/>
        <note>catalytic</note>
    </ligand>
</feature>
<dbReference type="GO" id="GO:0031410">
    <property type="term" value="C:cytoplasmic vesicle"/>
    <property type="evidence" value="ECO:0007669"/>
    <property type="project" value="UniProtKB-KW"/>
</dbReference>
<evidence type="ECO:0000256" key="10">
    <source>
        <dbReference type="ARBA" id="ARBA00023049"/>
    </source>
</evidence>
<feature type="binding site" evidence="19">
    <location>
        <position position="330"/>
    </location>
    <ligand>
        <name>Zn(2+)</name>
        <dbReference type="ChEBI" id="CHEBI:29105"/>
        <note>catalytic</note>
    </ligand>
</feature>
<evidence type="ECO:0000256" key="8">
    <source>
        <dbReference type="ARBA" id="ARBA00022833"/>
    </source>
</evidence>
<dbReference type="GO" id="GO:0008270">
    <property type="term" value="F:zinc ion binding"/>
    <property type="evidence" value="ECO:0007669"/>
    <property type="project" value="UniProtKB-UniRule"/>
</dbReference>
<evidence type="ECO:0000256" key="15">
    <source>
        <dbReference type="ARBA" id="ARBA00023329"/>
    </source>
</evidence>
<evidence type="ECO:0000256" key="16">
    <source>
        <dbReference type="ARBA" id="ARBA00037868"/>
    </source>
</evidence>
<evidence type="ECO:0000259" key="21">
    <source>
        <dbReference type="PROSITE" id="PS51670"/>
    </source>
</evidence>
<dbReference type="PRINTS" id="PR00480">
    <property type="entry name" value="ASTACIN"/>
</dbReference>
<evidence type="ECO:0000256" key="7">
    <source>
        <dbReference type="ARBA" id="ARBA00022801"/>
    </source>
</evidence>
<evidence type="ECO:0000256" key="12">
    <source>
        <dbReference type="ARBA" id="ARBA00023145"/>
    </source>
</evidence>
<name>A0A915PI51_9BILA</name>
<protein>
    <recommendedName>
        <fullName evidence="20">Metalloendopeptidase</fullName>
        <ecNumber evidence="20">3.4.24.-</ecNumber>
    </recommendedName>
</protein>
<keyword evidence="12" id="KW-0865">Zymogen</keyword>
<dbReference type="PANTHER" id="PTHR10127:SF780">
    <property type="entry name" value="METALLOENDOPEPTIDASE"/>
    <property type="match status" value="1"/>
</dbReference>
<dbReference type="GO" id="GO:0004222">
    <property type="term" value="F:metalloendopeptidase activity"/>
    <property type="evidence" value="ECO:0007669"/>
    <property type="project" value="UniProtKB-UniRule"/>
</dbReference>
<dbReference type="SMART" id="SM00235">
    <property type="entry name" value="ZnMc"/>
    <property type="match status" value="1"/>
</dbReference>
<feature type="lipid moiety-binding region" description="Phosphatidylserine amidated glycine; alternate" evidence="17">
    <location>
        <position position="123"/>
    </location>
</feature>
<dbReference type="GO" id="GO:0012505">
    <property type="term" value="C:endomembrane system"/>
    <property type="evidence" value="ECO:0007669"/>
    <property type="project" value="UniProtKB-SubCell"/>
</dbReference>
<accession>A0A915PI51</accession>
<feature type="active site" evidence="19">
    <location>
        <position position="327"/>
    </location>
</feature>